<accession>A0AAE3T707</accession>
<dbReference type="RefSeq" id="WP_275565969.1">
    <property type="nucleotide sequence ID" value="NZ_JARGYC010000006.1"/>
</dbReference>
<dbReference type="InterPro" id="IPR015943">
    <property type="entry name" value="WD40/YVTN_repeat-like_dom_sf"/>
</dbReference>
<dbReference type="InterPro" id="IPR050282">
    <property type="entry name" value="Cycloisomerase_2"/>
</dbReference>
<dbReference type="InterPro" id="IPR011048">
    <property type="entry name" value="Haem_d1_sf"/>
</dbReference>
<dbReference type="AlphaFoldDB" id="A0AAE3T707"/>
<dbReference type="PANTHER" id="PTHR30344:SF1">
    <property type="entry name" value="6-PHOSPHOGLUCONOLACTONASE"/>
    <property type="match status" value="1"/>
</dbReference>
<evidence type="ECO:0000256" key="2">
    <source>
        <dbReference type="ARBA" id="ARBA00022526"/>
    </source>
</evidence>
<dbReference type="GO" id="GO:0005829">
    <property type="term" value="C:cytosol"/>
    <property type="evidence" value="ECO:0007669"/>
    <property type="project" value="TreeGrafter"/>
</dbReference>
<dbReference type="Pfam" id="PF10282">
    <property type="entry name" value="Lactonase"/>
    <property type="match status" value="1"/>
</dbReference>
<dbReference type="GO" id="GO:0017057">
    <property type="term" value="F:6-phosphogluconolactonase activity"/>
    <property type="evidence" value="ECO:0007669"/>
    <property type="project" value="TreeGrafter"/>
</dbReference>
<dbReference type="InterPro" id="IPR019405">
    <property type="entry name" value="Lactonase_7-beta_prop"/>
</dbReference>
<evidence type="ECO:0000256" key="1">
    <source>
        <dbReference type="ARBA" id="ARBA00005564"/>
    </source>
</evidence>
<dbReference type="PANTHER" id="PTHR30344">
    <property type="entry name" value="6-PHOSPHOGLUCONOLACTONASE-RELATED"/>
    <property type="match status" value="1"/>
</dbReference>
<protein>
    <submittedName>
        <fullName evidence="3">Lactonase family protein</fullName>
    </submittedName>
</protein>
<dbReference type="SUPFAM" id="SSF51004">
    <property type="entry name" value="C-terminal (heme d1) domain of cytochrome cd1-nitrite reductase"/>
    <property type="match status" value="1"/>
</dbReference>
<gene>
    <name evidence="3" type="ORF">P1J78_03685</name>
</gene>
<proteinExistence type="inferred from homology"/>
<organism evidence="3 4">
    <name type="scientific">Psychromarinibacter sediminicola</name>
    <dbReference type="NCBI Taxonomy" id="3033385"/>
    <lineage>
        <taxon>Bacteria</taxon>
        <taxon>Pseudomonadati</taxon>
        <taxon>Pseudomonadota</taxon>
        <taxon>Alphaproteobacteria</taxon>
        <taxon>Rhodobacterales</taxon>
        <taxon>Paracoccaceae</taxon>
        <taxon>Psychromarinibacter</taxon>
    </lineage>
</organism>
<dbReference type="Proteomes" id="UP001220964">
    <property type="component" value="Unassembled WGS sequence"/>
</dbReference>
<comment type="caution">
    <text evidence="3">The sequence shown here is derived from an EMBL/GenBank/DDBJ whole genome shotgun (WGS) entry which is preliminary data.</text>
</comment>
<sequence>MDLIVGTYTRPIAGMAGNGAGIYRVPFDGGTGAFGPPDLLADCVNPSSLVLSPCGVVLMAGREVFADHGPAVVSFRVSADGGLTPLSHMPLDGQLPCHLAFDPAQRRLASAQYWTGDVAICPVAAGVLQPPRYLRRTGRGPNAARQEGPHAHCVAFSDGGEVLHLADLGTDSLVSHRLAPDGRAVETAELRLPAGSGPRHIALNRAATRAWVVCELDETLALLERAGLGWTLSRVRPGFEVPRGTDGAAAAIRLSHDARHVYISGRRQSSIAAFSGDGQLIGRFDTGGQGPREFIVTPDDGWIVVANQTSDTLTSLRREAATGRLALTDNACAIGSPASIVVDDRRDRRAAPSRR</sequence>
<name>A0AAE3T707_9RHOB</name>
<evidence type="ECO:0000313" key="4">
    <source>
        <dbReference type="Proteomes" id="UP001220964"/>
    </source>
</evidence>
<reference evidence="3" key="1">
    <citation type="submission" date="2023-03" db="EMBL/GenBank/DDBJ databases">
        <title>Multiphase analysis and comparison of six strains from genera Psychromarinibacter, Lutimaribacter, and Maritimibacter, including a novel species: Psychromarinibacter sediminicola sp. nov.</title>
        <authorList>
            <person name="Wang Y.-H."/>
            <person name="Ye M.-Q."/>
            <person name="Du Z.-J."/>
        </authorList>
    </citation>
    <scope>NUCLEOTIDE SEQUENCE</scope>
    <source>
        <strain evidence="3">C21-152</strain>
    </source>
</reference>
<keyword evidence="2" id="KW-0313">Glucose metabolism</keyword>
<comment type="similarity">
    <text evidence="1">Belongs to the cycloisomerase 2 family.</text>
</comment>
<dbReference type="GO" id="GO:0006006">
    <property type="term" value="P:glucose metabolic process"/>
    <property type="evidence" value="ECO:0007669"/>
    <property type="project" value="UniProtKB-KW"/>
</dbReference>
<dbReference type="Gene3D" id="2.130.10.10">
    <property type="entry name" value="YVTN repeat-like/Quinoprotein amine dehydrogenase"/>
    <property type="match status" value="1"/>
</dbReference>
<dbReference type="EMBL" id="JARGYC010000006">
    <property type="protein sequence ID" value="MDF0599827.1"/>
    <property type="molecule type" value="Genomic_DNA"/>
</dbReference>
<keyword evidence="2" id="KW-0119">Carbohydrate metabolism</keyword>
<evidence type="ECO:0000313" key="3">
    <source>
        <dbReference type="EMBL" id="MDF0599827.1"/>
    </source>
</evidence>
<keyword evidence="4" id="KW-1185">Reference proteome</keyword>